<evidence type="ECO:0000256" key="1">
    <source>
        <dbReference type="SAM" id="SignalP"/>
    </source>
</evidence>
<gene>
    <name evidence="2" type="ORF">SAMN05661096_00177</name>
</gene>
<feature type="chain" id="PRO_5012982238" description="Lipocalin-like domain-containing protein" evidence="1">
    <location>
        <begin position="22"/>
        <end position="161"/>
    </location>
</feature>
<sequence length="161" mass="18533">MFLKKISIALLLFLMICSCNSKKKYYNDFLDQLSGNYEIAQLNYISSQGADSTIFDAGTIYFDNCGYHKTTSESICGGDIYIEPLKTAGTLEYHIYDERSMWFVADFEDIDDLRKAPFAAKAHNIEVFFDGNETILEFMDKESAQKSNFNRYPYSIVLSKY</sequence>
<dbReference type="Proteomes" id="UP000193804">
    <property type="component" value="Unassembled WGS sequence"/>
</dbReference>
<dbReference type="RefSeq" id="WP_139827907.1">
    <property type="nucleotide sequence ID" value="NZ_FXAW01000001.1"/>
</dbReference>
<evidence type="ECO:0000313" key="3">
    <source>
        <dbReference type="Proteomes" id="UP000193804"/>
    </source>
</evidence>
<dbReference type="STRING" id="1028.SAMN05661096_00177"/>
<protein>
    <recommendedName>
        <fullName evidence="4">Lipocalin-like domain-containing protein</fullName>
    </recommendedName>
</protein>
<organism evidence="2 3">
    <name type="scientific">Marivirga sericea</name>
    <dbReference type="NCBI Taxonomy" id="1028"/>
    <lineage>
        <taxon>Bacteria</taxon>
        <taxon>Pseudomonadati</taxon>
        <taxon>Bacteroidota</taxon>
        <taxon>Cytophagia</taxon>
        <taxon>Cytophagales</taxon>
        <taxon>Marivirgaceae</taxon>
        <taxon>Marivirga</taxon>
    </lineage>
</organism>
<evidence type="ECO:0000313" key="2">
    <source>
        <dbReference type="EMBL" id="SMG08960.1"/>
    </source>
</evidence>
<proteinExistence type="predicted"/>
<dbReference type="EMBL" id="FXAW01000001">
    <property type="protein sequence ID" value="SMG08960.1"/>
    <property type="molecule type" value="Genomic_DNA"/>
</dbReference>
<feature type="signal peptide" evidence="1">
    <location>
        <begin position="1"/>
        <end position="21"/>
    </location>
</feature>
<keyword evidence="1" id="KW-0732">Signal</keyword>
<keyword evidence="3" id="KW-1185">Reference proteome</keyword>
<reference evidence="3" key="1">
    <citation type="submission" date="2017-04" db="EMBL/GenBank/DDBJ databases">
        <authorList>
            <person name="Varghese N."/>
            <person name="Submissions S."/>
        </authorList>
    </citation>
    <scope>NUCLEOTIDE SEQUENCE [LARGE SCALE GENOMIC DNA]</scope>
    <source>
        <strain evidence="3">DSM 4125</strain>
    </source>
</reference>
<evidence type="ECO:0008006" key="4">
    <source>
        <dbReference type="Google" id="ProtNLM"/>
    </source>
</evidence>
<name>A0A1X7I4N6_9BACT</name>
<dbReference type="PROSITE" id="PS51257">
    <property type="entry name" value="PROKAR_LIPOPROTEIN"/>
    <property type="match status" value="1"/>
</dbReference>
<dbReference type="AlphaFoldDB" id="A0A1X7I4N6"/>
<accession>A0A1X7I4N6</accession>